<protein>
    <recommendedName>
        <fullName evidence="12">Ionotropic receptor</fullName>
    </recommendedName>
</protein>
<comment type="caution">
    <text evidence="10">The sequence shown here is derived from an EMBL/GenBank/DDBJ whole genome shotgun (WGS) entry which is preliminary data.</text>
</comment>
<keyword evidence="6" id="KW-0675">Receptor</keyword>
<feature type="transmembrane region" description="Helical" evidence="8">
    <location>
        <begin position="572"/>
        <end position="591"/>
    </location>
</feature>
<evidence type="ECO:0000256" key="3">
    <source>
        <dbReference type="ARBA" id="ARBA00022692"/>
    </source>
</evidence>
<dbReference type="OrthoDB" id="7739311at2759"/>
<evidence type="ECO:0000256" key="8">
    <source>
        <dbReference type="SAM" id="Phobius"/>
    </source>
</evidence>
<keyword evidence="9" id="KW-0732">Signal</keyword>
<evidence type="ECO:0000313" key="11">
    <source>
        <dbReference type="Proteomes" id="UP001107558"/>
    </source>
</evidence>
<keyword evidence="5 8" id="KW-0472">Membrane</keyword>
<dbReference type="PANTHER" id="PTHR42643">
    <property type="entry name" value="IONOTROPIC RECEPTOR 20A-RELATED"/>
    <property type="match status" value="1"/>
</dbReference>
<keyword evidence="4 8" id="KW-1133">Transmembrane helix</keyword>
<evidence type="ECO:0000256" key="9">
    <source>
        <dbReference type="SAM" id="SignalP"/>
    </source>
</evidence>
<dbReference type="AlphaFoldDB" id="A0A9J6BQK1"/>
<evidence type="ECO:0000256" key="6">
    <source>
        <dbReference type="ARBA" id="ARBA00023170"/>
    </source>
</evidence>
<feature type="transmembrane region" description="Helical" evidence="8">
    <location>
        <begin position="323"/>
        <end position="342"/>
    </location>
</feature>
<evidence type="ECO:0008006" key="12">
    <source>
        <dbReference type="Google" id="ProtNLM"/>
    </source>
</evidence>
<evidence type="ECO:0000256" key="4">
    <source>
        <dbReference type="ARBA" id="ARBA00022989"/>
    </source>
</evidence>
<dbReference type="InterPro" id="IPR052192">
    <property type="entry name" value="Insect_Ionotropic_Sensory_Rcpt"/>
</dbReference>
<organism evidence="10 11">
    <name type="scientific">Polypedilum vanderplanki</name>
    <name type="common">Sleeping chironomid midge</name>
    <dbReference type="NCBI Taxonomy" id="319348"/>
    <lineage>
        <taxon>Eukaryota</taxon>
        <taxon>Metazoa</taxon>
        <taxon>Ecdysozoa</taxon>
        <taxon>Arthropoda</taxon>
        <taxon>Hexapoda</taxon>
        <taxon>Insecta</taxon>
        <taxon>Pterygota</taxon>
        <taxon>Neoptera</taxon>
        <taxon>Endopterygota</taxon>
        <taxon>Diptera</taxon>
        <taxon>Nematocera</taxon>
        <taxon>Chironomoidea</taxon>
        <taxon>Chironomidae</taxon>
        <taxon>Chironominae</taxon>
        <taxon>Polypedilum</taxon>
        <taxon>Polypedilum</taxon>
    </lineage>
</organism>
<evidence type="ECO:0000256" key="5">
    <source>
        <dbReference type="ARBA" id="ARBA00023136"/>
    </source>
</evidence>
<evidence type="ECO:0000256" key="1">
    <source>
        <dbReference type="ARBA" id="ARBA00004651"/>
    </source>
</evidence>
<comment type="subcellular location">
    <subcellularLocation>
        <location evidence="1">Cell membrane</location>
        <topology evidence="1">Multi-pass membrane protein</topology>
    </subcellularLocation>
</comment>
<feature type="signal peptide" evidence="9">
    <location>
        <begin position="1"/>
        <end position="15"/>
    </location>
</feature>
<feature type="chain" id="PRO_5039937603" description="Ionotropic receptor" evidence="9">
    <location>
        <begin position="16"/>
        <end position="655"/>
    </location>
</feature>
<dbReference type="Gene3D" id="1.10.287.70">
    <property type="match status" value="1"/>
</dbReference>
<gene>
    <name evidence="10" type="ORF">PVAND_002301</name>
</gene>
<evidence type="ECO:0000313" key="10">
    <source>
        <dbReference type="EMBL" id="KAG5672148.1"/>
    </source>
</evidence>
<feature type="transmembrane region" description="Helical" evidence="8">
    <location>
        <begin position="386"/>
        <end position="407"/>
    </location>
</feature>
<keyword evidence="7" id="KW-0325">Glycoprotein</keyword>
<dbReference type="EMBL" id="JADBJN010000003">
    <property type="protein sequence ID" value="KAG5672148.1"/>
    <property type="molecule type" value="Genomic_DNA"/>
</dbReference>
<feature type="transmembrane region" description="Helical" evidence="8">
    <location>
        <begin position="354"/>
        <end position="374"/>
    </location>
</feature>
<reference evidence="10" key="1">
    <citation type="submission" date="2021-03" db="EMBL/GenBank/DDBJ databases">
        <title>Chromosome level genome of the anhydrobiotic midge Polypedilum vanderplanki.</title>
        <authorList>
            <person name="Yoshida Y."/>
            <person name="Kikawada T."/>
            <person name="Gusev O."/>
        </authorList>
    </citation>
    <scope>NUCLEOTIDE SEQUENCE</scope>
    <source>
        <strain evidence="10">NIAS01</strain>
        <tissue evidence="10">Whole body or cell culture</tissue>
    </source>
</reference>
<dbReference type="PANTHER" id="PTHR42643:SF24">
    <property type="entry name" value="IONOTROPIC RECEPTOR 60A"/>
    <property type="match status" value="1"/>
</dbReference>
<evidence type="ECO:0000256" key="7">
    <source>
        <dbReference type="ARBA" id="ARBA00023180"/>
    </source>
</evidence>
<proteinExistence type="predicted"/>
<dbReference type="Proteomes" id="UP001107558">
    <property type="component" value="Chromosome 3"/>
</dbReference>
<keyword evidence="3 8" id="KW-0812">Transmembrane</keyword>
<evidence type="ECO:0000256" key="2">
    <source>
        <dbReference type="ARBA" id="ARBA00022475"/>
    </source>
</evidence>
<name>A0A9J6BQK1_POLVA</name>
<keyword evidence="2" id="KW-1003">Cell membrane</keyword>
<accession>A0A9J6BQK1</accession>
<dbReference type="GO" id="GO:0005886">
    <property type="term" value="C:plasma membrane"/>
    <property type="evidence" value="ECO:0007669"/>
    <property type="project" value="UniProtKB-SubCell"/>
</dbReference>
<sequence length="655" mass="76546">MIFFILLILVTSVYSHKLLEIFPIEHSVETNVTKDIALKSFINQNIPFDIISIGPLSVWMEDLITEVRKQMPMEPFKIIHMKKLGNRILKITRSAIILGEQKYLEYFHNYARLFVDYPKELKFLMYTKNIDAFNSTDYLINDRIKTNRIELYEYFLHDNGDKIDFVTFEWFTAEACNKRQKRLINTFDKLTQKWKIPFNKKEKKFRNFYGCEIVVMQVGTPSLGAFKDRFKRVRGHALDILDVVGSASNFSVYRQLGSVTREAYYLNEHNNARLKPQIIIEIKPIRSASYHSTGVFENIKVMIVLTSSEFYNAYEKLLLPFDFSTWMLLALTFSIAFITIFIVNHMSKEIQKIFYGDSSGFLAFNVLGTFFGIAQARVPSTNFPRMILMNFILFCLVIRTAYQGVFFELMATDMRKPVPKNLNELLEKNYLIYGIENSLEVLVLKDLLTKESQALLKTISSNKDSVCSAFHRDAKKKAMMMTDLSIPLFSKVCSNDPIVLKDSFITLSVAMIVCQNHFLFHVIDDVVEKTIPAGILQHWYDFAKWEKIVRLLKANNREGRRSLSLSEWNFGFVLWSIFCGISTIVFILEMLQWPRIKRKWKIKYDSKDNKIKKKSQVQKMHPKVVHVKSHSNAIILIQNEKSLKLDSKYKKMVKF</sequence>
<keyword evidence="11" id="KW-1185">Reference proteome</keyword>